<dbReference type="AlphaFoldDB" id="A0A316YZ37"/>
<organism evidence="2 3">
    <name type="scientific">Tilletiopsis washingtonensis</name>
    <dbReference type="NCBI Taxonomy" id="58919"/>
    <lineage>
        <taxon>Eukaryota</taxon>
        <taxon>Fungi</taxon>
        <taxon>Dikarya</taxon>
        <taxon>Basidiomycota</taxon>
        <taxon>Ustilaginomycotina</taxon>
        <taxon>Exobasidiomycetes</taxon>
        <taxon>Entylomatales</taxon>
        <taxon>Entylomatales incertae sedis</taxon>
        <taxon>Tilletiopsis</taxon>
    </lineage>
</organism>
<protein>
    <submittedName>
        <fullName evidence="2">Uncharacterized protein</fullName>
    </submittedName>
</protein>
<evidence type="ECO:0000313" key="3">
    <source>
        <dbReference type="Proteomes" id="UP000245946"/>
    </source>
</evidence>
<evidence type="ECO:0000256" key="1">
    <source>
        <dbReference type="SAM" id="MobiDB-lite"/>
    </source>
</evidence>
<feature type="compositionally biased region" description="Basic and acidic residues" evidence="1">
    <location>
        <begin position="42"/>
        <end position="52"/>
    </location>
</feature>
<feature type="compositionally biased region" description="Polar residues" evidence="1">
    <location>
        <begin position="54"/>
        <end position="73"/>
    </location>
</feature>
<gene>
    <name evidence="2" type="ORF">FA09DRAFT_302646</name>
</gene>
<keyword evidence="3" id="KW-1185">Reference proteome</keyword>
<dbReference type="GeneID" id="37267954"/>
<name>A0A316YZ37_9BASI</name>
<accession>A0A316YZ37</accession>
<evidence type="ECO:0000313" key="2">
    <source>
        <dbReference type="EMBL" id="PWN94720.1"/>
    </source>
</evidence>
<dbReference type="OrthoDB" id="5415522at2759"/>
<reference evidence="2 3" key="1">
    <citation type="journal article" date="2018" name="Mol. Biol. Evol.">
        <title>Broad Genomic Sampling Reveals a Smut Pathogenic Ancestry of the Fungal Clade Ustilaginomycotina.</title>
        <authorList>
            <person name="Kijpornyongpan T."/>
            <person name="Mondo S.J."/>
            <person name="Barry K."/>
            <person name="Sandor L."/>
            <person name="Lee J."/>
            <person name="Lipzen A."/>
            <person name="Pangilinan J."/>
            <person name="LaButti K."/>
            <person name="Hainaut M."/>
            <person name="Henrissat B."/>
            <person name="Grigoriev I.V."/>
            <person name="Spatafora J.W."/>
            <person name="Aime M.C."/>
        </authorList>
    </citation>
    <scope>NUCLEOTIDE SEQUENCE [LARGE SCALE GENOMIC DNA]</scope>
    <source>
        <strain evidence="2 3">MCA 4186</strain>
    </source>
</reference>
<dbReference type="STRING" id="58919.A0A316YZ37"/>
<proteinExistence type="predicted"/>
<dbReference type="RefSeq" id="XP_025594999.1">
    <property type="nucleotide sequence ID" value="XM_025740408.1"/>
</dbReference>
<dbReference type="EMBL" id="KZ819309">
    <property type="protein sequence ID" value="PWN94720.1"/>
    <property type="molecule type" value="Genomic_DNA"/>
</dbReference>
<feature type="compositionally biased region" description="Polar residues" evidence="1">
    <location>
        <begin position="1"/>
        <end position="23"/>
    </location>
</feature>
<dbReference type="Proteomes" id="UP000245946">
    <property type="component" value="Unassembled WGS sequence"/>
</dbReference>
<sequence>MSSSSQNNGYTIKSTGTNSQGNHWCSREFGPSAPSQNNYHYSNKDGSFHYKNPDGSTYHNDGKGNSTYTTPSGYQVHKSDGQQ</sequence>
<feature type="region of interest" description="Disordered" evidence="1">
    <location>
        <begin position="1"/>
        <end position="83"/>
    </location>
</feature>